<dbReference type="InterPro" id="IPR036179">
    <property type="entry name" value="Ig-like_dom_sf"/>
</dbReference>
<reference evidence="8" key="2">
    <citation type="submission" date="2025-08" db="UniProtKB">
        <authorList>
            <consortium name="Ensembl"/>
        </authorList>
    </citation>
    <scope>IDENTIFICATION</scope>
</reference>
<evidence type="ECO:0000256" key="4">
    <source>
        <dbReference type="ARBA" id="ARBA00023319"/>
    </source>
</evidence>
<evidence type="ECO:0000313" key="8">
    <source>
        <dbReference type="Ensembl" id="ENSECRP00000014155.1"/>
    </source>
</evidence>
<dbReference type="PROSITE" id="PS50835">
    <property type="entry name" value="IG_LIKE"/>
    <property type="match status" value="1"/>
</dbReference>
<keyword evidence="3" id="KW-0675">Receptor</keyword>
<dbReference type="GO" id="GO:0042101">
    <property type="term" value="C:T cell receptor complex"/>
    <property type="evidence" value="ECO:0007669"/>
    <property type="project" value="UniProtKB-KW"/>
</dbReference>
<keyword evidence="5" id="KW-0391">Immunity</keyword>
<keyword evidence="6" id="KW-1133">Transmembrane helix</keyword>
<reference evidence="8" key="3">
    <citation type="submission" date="2025-09" db="UniProtKB">
        <authorList>
            <consortium name="Ensembl"/>
        </authorList>
    </citation>
    <scope>IDENTIFICATION</scope>
</reference>
<accession>A0A8C4SAQ2</accession>
<feature type="transmembrane region" description="Helical" evidence="6">
    <location>
        <begin position="123"/>
        <end position="140"/>
    </location>
</feature>
<dbReference type="SMART" id="SM00409">
    <property type="entry name" value="IG"/>
    <property type="match status" value="1"/>
</dbReference>
<organism evidence="8 9">
    <name type="scientific">Erpetoichthys calabaricus</name>
    <name type="common">Rope fish</name>
    <name type="synonym">Calamoichthys calabaricus</name>
    <dbReference type="NCBI Taxonomy" id="27687"/>
    <lineage>
        <taxon>Eukaryota</taxon>
        <taxon>Metazoa</taxon>
        <taxon>Chordata</taxon>
        <taxon>Craniata</taxon>
        <taxon>Vertebrata</taxon>
        <taxon>Euteleostomi</taxon>
        <taxon>Actinopterygii</taxon>
        <taxon>Polypteriformes</taxon>
        <taxon>Polypteridae</taxon>
        <taxon>Erpetoichthys</taxon>
    </lineage>
</organism>
<keyword evidence="6" id="KW-0812">Transmembrane</keyword>
<dbReference type="SUPFAM" id="SSF48726">
    <property type="entry name" value="Immunoglobulin"/>
    <property type="match status" value="1"/>
</dbReference>
<dbReference type="InterPro" id="IPR003599">
    <property type="entry name" value="Ig_sub"/>
</dbReference>
<dbReference type="InterPro" id="IPR051287">
    <property type="entry name" value="TCR_variable_region"/>
</dbReference>
<evidence type="ECO:0000256" key="3">
    <source>
        <dbReference type="ARBA" id="ARBA00023170"/>
    </source>
</evidence>
<dbReference type="InterPro" id="IPR013783">
    <property type="entry name" value="Ig-like_fold"/>
</dbReference>
<dbReference type="GO" id="GO:0002250">
    <property type="term" value="P:adaptive immune response"/>
    <property type="evidence" value="ECO:0007669"/>
    <property type="project" value="UniProtKB-KW"/>
</dbReference>
<evidence type="ECO:0000256" key="2">
    <source>
        <dbReference type="ARBA" id="ARBA00023130"/>
    </source>
</evidence>
<evidence type="ECO:0000259" key="7">
    <source>
        <dbReference type="PROSITE" id="PS50835"/>
    </source>
</evidence>
<sequence>MYTYVVIRSLTLQDSVTQFPSFVSKSEGAESTLNCTYEYTSSTAAAQLSLQWYKQTRNGVPQYMIQHNKQGDASDKFQLAINISSKSGSLTITPSLSDSAIYYCAIEPHSATKTTSLIINMKLTIFSHFLFVLCICNLYFRL</sequence>
<evidence type="ECO:0000256" key="6">
    <source>
        <dbReference type="SAM" id="Phobius"/>
    </source>
</evidence>
<dbReference type="GeneTree" id="ENSGT01140000283329"/>
<keyword evidence="1" id="KW-0732">Signal</keyword>
<keyword evidence="4" id="KW-0393">Immunoglobulin domain</keyword>
<feature type="domain" description="Ig-like" evidence="7">
    <location>
        <begin position="14"/>
        <end position="116"/>
    </location>
</feature>
<evidence type="ECO:0000256" key="1">
    <source>
        <dbReference type="ARBA" id="ARBA00022729"/>
    </source>
</evidence>
<evidence type="ECO:0000256" key="5">
    <source>
        <dbReference type="ARBA" id="ARBA00043266"/>
    </source>
</evidence>
<dbReference type="PANTHER" id="PTHR19367">
    <property type="entry name" value="T-CELL RECEPTOR ALPHA CHAIN V REGION"/>
    <property type="match status" value="1"/>
</dbReference>
<dbReference type="InterPro" id="IPR007110">
    <property type="entry name" value="Ig-like_dom"/>
</dbReference>
<dbReference type="Proteomes" id="UP000694620">
    <property type="component" value="Chromosome 9"/>
</dbReference>
<proteinExistence type="predicted"/>
<dbReference type="InterPro" id="IPR013106">
    <property type="entry name" value="Ig_V-set"/>
</dbReference>
<keyword evidence="5" id="KW-1279">T cell receptor</keyword>
<dbReference type="AlphaFoldDB" id="A0A8C4SAQ2"/>
<keyword evidence="2" id="KW-1064">Adaptive immunity</keyword>
<dbReference type="PANTHER" id="PTHR19367:SF18">
    <property type="entry name" value="T CELL RECEPTOR ALPHA VARIABLE 16"/>
    <property type="match status" value="1"/>
</dbReference>
<evidence type="ECO:0000313" key="9">
    <source>
        <dbReference type="Proteomes" id="UP000694620"/>
    </source>
</evidence>
<keyword evidence="9" id="KW-1185">Reference proteome</keyword>
<dbReference type="Pfam" id="PF07686">
    <property type="entry name" value="V-set"/>
    <property type="match status" value="1"/>
</dbReference>
<protein>
    <recommendedName>
        <fullName evidence="7">Ig-like domain-containing protein</fullName>
    </recommendedName>
</protein>
<name>A0A8C4SAQ2_ERPCA</name>
<dbReference type="Ensembl" id="ENSECRT00000014400.1">
    <property type="protein sequence ID" value="ENSECRP00000014155.1"/>
    <property type="gene ID" value="ENSECRG00000009436.1"/>
</dbReference>
<reference evidence="8" key="1">
    <citation type="submission" date="2021-06" db="EMBL/GenBank/DDBJ databases">
        <authorList>
            <consortium name="Wellcome Sanger Institute Data Sharing"/>
        </authorList>
    </citation>
    <scope>NUCLEOTIDE SEQUENCE [LARGE SCALE GENOMIC DNA]</scope>
</reference>
<keyword evidence="6" id="KW-0472">Membrane</keyword>
<dbReference type="Gene3D" id="2.60.40.10">
    <property type="entry name" value="Immunoglobulins"/>
    <property type="match status" value="1"/>
</dbReference>